<keyword evidence="2" id="KW-1185">Reference proteome</keyword>
<sequence length="55" mass="6399">MEGFSLKWGWYHTFNVIAASNGYFGLEKVEREPLGSILYWLAYQSDLGKVMNPKR</sequence>
<dbReference type="KEGG" id="vg:13405380"/>
<proteinExistence type="predicted"/>
<dbReference type="Proteomes" id="UP000002819">
    <property type="component" value="Segment"/>
</dbReference>
<gene>
    <name evidence="1" type="ORF">P12024L_41</name>
</gene>
<evidence type="ECO:0000313" key="1">
    <source>
        <dbReference type="EMBL" id="AFM54761.1"/>
    </source>
</evidence>
<accession>I6R182</accession>
<organism evidence="1 2">
    <name type="scientific">Nonlabens phage P12024L</name>
    <dbReference type="NCBI Taxonomy" id="1168479"/>
    <lineage>
        <taxon>Viruses</taxon>
        <taxon>Duplodnaviria</taxon>
        <taxon>Heunggongvirae</taxon>
        <taxon>Uroviricota</taxon>
        <taxon>Caudoviricetes</taxon>
        <taxon>Inhavirus</taxon>
        <taxon>Inhavirus P12024L</taxon>
    </lineage>
</organism>
<dbReference type="GeneID" id="13405380"/>
<reference evidence="1 2" key="1">
    <citation type="journal article" date="2012" name="J. Virol.">
        <title>Complete Genome Sequences of Two Persicivirga Bacteriophages, P12024S and P12024L.</title>
        <authorList>
            <person name="Kang I."/>
            <person name="Jang H."/>
            <person name="Cho J.C."/>
        </authorList>
    </citation>
    <scope>NUCLEOTIDE SEQUENCE [LARGE SCALE GENOMIC DNA]</scope>
</reference>
<name>I6R182_9CAUD</name>
<dbReference type="RefSeq" id="YP_006560440.1">
    <property type="nucleotide sequence ID" value="NC_018272.1"/>
</dbReference>
<protein>
    <submittedName>
        <fullName evidence="1">Uncharacterized protein</fullName>
    </submittedName>
</protein>
<evidence type="ECO:0000313" key="2">
    <source>
        <dbReference type="Proteomes" id="UP000002819"/>
    </source>
</evidence>
<dbReference type="EMBL" id="JQ823123">
    <property type="protein sequence ID" value="AFM54761.1"/>
    <property type="molecule type" value="Genomic_DNA"/>
</dbReference>
<dbReference type="OrthoDB" id="36170at10239"/>